<dbReference type="Proteomes" id="UP001320898">
    <property type="component" value="Unassembled WGS sequence"/>
</dbReference>
<dbReference type="InterPro" id="IPR013784">
    <property type="entry name" value="Carb-bd-like_fold"/>
</dbReference>
<dbReference type="Pfam" id="PF13620">
    <property type="entry name" value="CarboxypepD_reg"/>
    <property type="match status" value="1"/>
</dbReference>
<proteinExistence type="predicted"/>
<organism evidence="2 3">
    <name type="scientific">Microbaculum marinisediminis</name>
    <dbReference type="NCBI Taxonomy" id="2931392"/>
    <lineage>
        <taxon>Bacteria</taxon>
        <taxon>Pseudomonadati</taxon>
        <taxon>Pseudomonadota</taxon>
        <taxon>Alphaproteobacteria</taxon>
        <taxon>Hyphomicrobiales</taxon>
        <taxon>Tepidamorphaceae</taxon>
        <taxon>Microbaculum</taxon>
    </lineage>
</organism>
<evidence type="ECO:0000256" key="1">
    <source>
        <dbReference type="SAM" id="MobiDB-lite"/>
    </source>
</evidence>
<dbReference type="Gene3D" id="2.60.40.1120">
    <property type="entry name" value="Carboxypeptidase-like, regulatory domain"/>
    <property type="match status" value="1"/>
</dbReference>
<dbReference type="GO" id="GO:0030246">
    <property type="term" value="F:carbohydrate binding"/>
    <property type="evidence" value="ECO:0007669"/>
    <property type="project" value="InterPro"/>
</dbReference>
<protein>
    <submittedName>
        <fullName evidence="2">Carboxypeptidase-like regulatory domain-containing protein</fullName>
    </submittedName>
</protein>
<comment type="caution">
    <text evidence="2">The sequence shown here is derived from an EMBL/GenBank/DDBJ whole genome shotgun (WGS) entry which is preliminary data.</text>
</comment>
<accession>A0AAW5QZL7</accession>
<feature type="region of interest" description="Disordered" evidence="1">
    <location>
        <begin position="1"/>
        <end position="37"/>
    </location>
</feature>
<keyword evidence="3" id="KW-1185">Reference proteome</keyword>
<reference evidence="2 3" key="1">
    <citation type="submission" date="2022-04" db="EMBL/GenBank/DDBJ databases">
        <authorList>
            <person name="Ye Y.-Q."/>
            <person name="Du Z.-J."/>
        </authorList>
    </citation>
    <scope>NUCLEOTIDE SEQUENCE [LARGE SCALE GENOMIC DNA]</scope>
    <source>
        <strain evidence="2 3">A6E488</strain>
    </source>
</reference>
<evidence type="ECO:0000313" key="3">
    <source>
        <dbReference type="Proteomes" id="UP001320898"/>
    </source>
</evidence>
<dbReference type="SUPFAM" id="SSF49452">
    <property type="entry name" value="Starch-binding domain-like"/>
    <property type="match status" value="1"/>
</dbReference>
<keyword evidence="2" id="KW-0121">Carboxypeptidase</keyword>
<dbReference type="RefSeq" id="WP_261615447.1">
    <property type="nucleotide sequence ID" value="NZ_JALIDZ010000003.1"/>
</dbReference>
<keyword evidence="2" id="KW-0645">Protease</keyword>
<gene>
    <name evidence="2" type="ORF">MUB46_08460</name>
</gene>
<name>A0AAW5QZL7_9HYPH</name>
<dbReference type="AlphaFoldDB" id="A0AAW5QZL7"/>
<dbReference type="EMBL" id="JALIDZ010000003">
    <property type="protein sequence ID" value="MCT8971881.1"/>
    <property type="molecule type" value="Genomic_DNA"/>
</dbReference>
<sequence length="112" mass="11777">MANKNKPVSASEAGAGETGKEEPGLRTGVVGTVRSPDGEPVSGAVIVARSLDTPTKAIPEIAIVTNEHGSFAWPLRPGRYELAPMLDGRRGDFLPVTVAPKSVTRLDLVFAR</sequence>
<keyword evidence="2" id="KW-0378">Hydrolase</keyword>
<evidence type="ECO:0000313" key="2">
    <source>
        <dbReference type="EMBL" id="MCT8971881.1"/>
    </source>
</evidence>
<dbReference type="GO" id="GO:0004180">
    <property type="term" value="F:carboxypeptidase activity"/>
    <property type="evidence" value="ECO:0007669"/>
    <property type="project" value="UniProtKB-KW"/>
</dbReference>